<dbReference type="EMBL" id="AAAREG010000003">
    <property type="protein sequence ID" value="EAE2353793.1"/>
    <property type="molecule type" value="Genomic_DNA"/>
</dbReference>
<dbReference type="EMBL" id="AABGFX010000014">
    <property type="protein sequence ID" value="EAH3128370.1"/>
    <property type="molecule type" value="Genomic_DNA"/>
</dbReference>
<dbReference type="EMBL" id="AAAQOE010000002">
    <property type="protein sequence ID" value="EAE1096110.1"/>
    <property type="molecule type" value="Genomic_DNA"/>
</dbReference>
<evidence type="ECO:0000313" key="3">
    <source>
        <dbReference type="EMBL" id="EAD8146929.1"/>
    </source>
</evidence>
<evidence type="ECO:0000313" key="7">
    <source>
        <dbReference type="EMBL" id="EAG9858209.1"/>
    </source>
</evidence>
<evidence type="ECO:0000313" key="20">
    <source>
        <dbReference type="Proteomes" id="UP000470497"/>
    </source>
</evidence>
<comment type="caution">
    <text evidence="6">The sequence shown here is derived from an EMBL/GenBank/DDBJ whole genome shotgun (WGS) entry which is preliminary data.</text>
</comment>
<evidence type="ECO:0000313" key="8">
    <source>
        <dbReference type="EMBL" id="EAH0219289.1"/>
    </source>
</evidence>
<evidence type="ECO:0000313" key="23">
    <source>
        <dbReference type="Proteomes" id="UP000525068"/>
    </source>
</evidence>
<name>A0A463NTM6_LISMN</name>
<dbReference type="Proteomes" id="UP000336166">
    <property type="component" value="Unassembled WGS sequence"/>
</dbReference>
<evidence type="ECO:0000313" key="19">
    <source>
        <dbReference type="Proteomes" id="UP000413786"/>
    </source>
</evidence>
<dbReference type="Proteomes" id="UP000413786">
    <property type="component" value="Unassembled WGS sequence"/>
</dbReference>
<dbReference type="Proteomes" id="UP000355989">
    <property type="component" value="Unassembled WGS sequence"/>
</dbReference>
<evidence type="ECO:0000313" key="21">
    <source>
        <dbReference type="Proteomes" id="UP000478945"/>
    </source>
</evidence>
<evidence type="ECO:0000313" key="15">
    <source>
        <dbReference type="Proteomes" id="UP000336166"/>
    </source>
</evidence>
<keyword evidence="1" id="KW-0175">Coiled coil</keyword>
<proteinExistence type="predicted"/>
<evidence type="ECO:0000313" key="16">
    <source>
        <dbReference type="Proteomes" id="UP000355989"/>
    </source>
</evidence>
<feature type="coiled-coil region" evidence="1">
    <location>
        <begin position="21"/>
        <end position="48"/>
    </location>
</feature>
<dbReference type="EMBL" id="AANOZB010000009">
    <property type="protein sequence ID" value="EDP8410930.1"/>
    <property type="molecule type" value="Genomic_DNA"/>
</dbReference>
<evidence type="ECO:0000313" key="10">
    <source>
        <dbReference type="EMBL" id="EAH3128370.1"/>
    </source>
</evidence>
<dbReference type="AlphaFoldDB" id="A0A463NTM6"/>
<dbReference type="EMBL" id="AABEQV010000012">
    <property type="protein sequence ID" value="EAG9858209.1"/>
    <property type="molecule type" value="Genomic_DNA"/>
</dbReference>
<dbReference type="RefSeq" id="WP_009924649.1">
    <property type="nucleotide sequence ID" value="NC_021824.1"/>
</dbReference>
<dbReference type="Proteomes" id="UP000478945">
    <property type="component" value="Unassembled WGS sequence"/>
</dbReference>
<reference evidence="16 17" key="3">
    <citation type="submission" date="2018-06" db="EMBL/GenBank/DDBJ databases">
        <authorList>
            <consortium name="GenomeTrakr: Next Generation Sequencing Network for Food Pathogen Tracability"/>
        </authorList>
    </citation>
    <scope>NUCLEOTIDE SEQUENCE [LARGE SCALE GENOMIC DNA]</scope>
    <source>
        <strain evidence="4 16">FLAG-78586</strain>
        <strain evidence="3 17">NYAG13B12507-5</strain>
    </source>
</reference>
<dbReference type="Proteomes" id="UP000383365">
    <property type="component" value="Unassembled WGS sequence"/>
</dbReference>
<dbReference type="Proteomes" id="UP000470497">
    <property type="component" value="Unassembled WGS sequence"/>
</dbReference>
<evidence type="ECO:0000313" key="9">
    <source>
        <dbReference type="EMBL" id="EAH1616395.1"/>
    </source>
</evidence>
<dbReference type="EMBL" id="DAAJZA010000004">
    <property type="protein sequence ID" value="HAC1754851.1"/>
    <property type="molecule type" value="Genomic_DNA"/>
</dbReference>
<dbReference type="EMBL" id="AAARIE010000042">
    <property type="protein sequence ID" value="EAE2661565.1"/>
    <property type="molecule type" value="Genomic_DNA"/>
</dbReference>
<reference evidence="13" key="5">
    <citation type="submission" date="2020-01" db="EMBL/GenBank/DDBJ databases">
        <authorList>
            <consortium name="NCBI Pathogen Detection Project"/>
        </authorList>
    </citation>
    <scope>NUCLEOTIDE SEQUENCE</scope>
    <source>
        <strain evidence="13">CFIAFB20160079</strain>
        <strain evidence="14">DMG1500109</strain>
    </source>
</reference>
<accession>A0A463NTM6</accession>
<evidence type="ECO:0000313" key="5">
    <source>
        <dbReference type="EMBL" id="EAE2353793.1"/>
    </source>
</evidence>
<evidence type="ECO:0000313" key="14">
    <source>
        <dbReference type="EMBL" id="HAC1754851.1"/>
    </source>
</evidence>
<dbReference type="EMBL" id="AABFMV010000013">
    <property type="protein sequence ID" value="EAH1616395.1"/>
    <property type="molecule type" value="Genomic_DNA"/>
</dbReference>
<evidence type="ECO:0000313" key="27">
    <source>
        <dbReference type="Proteomes" id="UP000845014"/>
    </source>
</evidence>
<dbReference type="EMBL" id="AAAIJX010000011">
    <property type="protein sequence ID" value="EAC4483842.1"/>
    <property type="molecule type" value="Genomic_DNA"/>
</dbReference>
<protein>
    <submittedName>
        <fullName evidence="6">Uncharacterized protein</fullName>
    </submittedName>
</protein>
<evidence type="ECO:0000313" key="2">
    <source>
        <dbReference type="EMBL" id="EAC4483842.1"/>
    </source>
</evidence>
<evidence type="ECO:0000313" key="13">
    <source>
        <dbReference type="EMBL" id="HAB7365130.1"/>
    </source>
</evidence>
<reference evidence="18 19" key="4">
    <citation type="submission" date="2019-03" db="EMBL/GenBank/DDBJ databases">
        <authorList>
            <person name="Ashton P.M."/>
            <person name="Dallman T."/>
            <person name="Nair S."/>
            <person name="De Pinna E."/>
            <person name="Peters T."/>
            <person name="Grant K."/>
        </authorList>
    </citation>
    <scope>NUCLEOTIDE SEQUENCE [LARGE SCALE GENOMIC DNA]</scope>
    <source>
        <strain evidence="7 25">429821</strain>
        <strain evidence="9 23">562417</strain>
        <strain evidence="10 24">562428</strain>
        <strain evidence="8 22">563356</strain>
        <strain evidence="2 19">688377</strain>
        <strain evidence="11 21">760311</strain>
        <strain evidence="12 20">883775</strain>
        <strain evidence="6">RL15000161</strain>
    </source>
</reference>
<organism evidence="6 18">
    <name type="scientific">Listeria monocytogenes</name>
    <dbReference type="NCBI Taxonomy" id="1639"/>
    <lineage>
        <taxon>Bacteria</taxon>
        <taxon>Bacillati</taxon>
        <taxon>Bacillota</taxon>
        <taxon>Bacilli</taxon>
        <taxon>Bacillales</taxon>
        <taxon>Listeriaceae</taxon>
        <taxon>Listeria</taxon>
    </lineage>
</organism>
<dbReference type="Proteomes" id="UP000845014">
    <property type="component" value="Unassembled WGS sequence"/>
</dbReference>
<dbReference type="Proteomes" id="UP000517258">
    <property type="component" value="Unassembled WGS sequence"/>
</dbReference>
<evidence type="ECO:0000313" key="25">
    <source>
        <dbReference type="Proteomes" id="UP000548826"/>
    </source>
</evidence>
<evidence type="ECO:0000313" key="24">
    <source>
        <dbReference type="Proteomes" id="UP000529135"/>
    </source>
</evidence>
<dbReference type="Proteomes" id="UP000529135">
    <property type="component" value="Unassembled WGS sequence"/>
</dbReference>
<evidence type="ECO:0000313" key="11">
    <source>
        <dbReference type="EMBL" id="ECL0131912.1"/>
    </source>
</evidence>
<dbReference type="EMBL" id="AAJEKY010000009">
    <property type="protein sequence ID" value="ECL0131912.1"/>
    <property type="molecule type" value="Genomic_DNA"/>
</dbReference>
<evidence type="ECO:0000313" key="6">
    <source>
        <dbReference type="EMBL" id="EAE2661565.1"/>
    </source>
</evidence>
<evidence type="ECO:0000313" key="17">
    <source>
        <dbReference type="Proteomes" id="UP000371553"/>
    </source>
</evidence>
<dbReference type="Proteomes" id="UP000843775">
    <property type="component" value="Unassembled WGS sequence"/>
</dbReference>
<dbReference type="EMBL" id="DAAHUJ010000009">
    <property type="protein sequence ID" value="HAB7365130.1"/>
    <property type="molecule type" value="Genomic_DNA"/>
</dbReference>
<dbReference type="EMBL" id="AAAPCR010000012">
    <property type="protein sequence ID" value="EAD8146929.1"/>
    <property type="molecule type" value="Genomic_DNA"/>
</dbReference>
<dbReference type="EMBL" id="AABEVI010000011">
    <property type="protein sequence ID" value="EAH0219289.1"/>
    <property type="molecule type" value="Genomic_DNA"/>
</dbReference>
<reference evidence="26 27" key="1">
    <citation type="journal article" date="2018" name="Genome Biol.">
        <title>SKESA: strategic k-mer extension for scrupulous assemblies.</title>
        <authorList>
            <person name="Souvorov A."/>
            <person name="Agarwala R."/>
            <person name="Lipman D.J."/>
        </authorList>
    </citation>
    <scope>NUCLEOTIDE SEQUENCE [LARGE SCALE GENOMIC DNA]</scope>
    <source>
        <strain evidence="13 27">CFIAFB20160079</strain>
        <strain evidence="14 26">DMG1500109</strain>
    </source>
</reference>
<evidence type="ECO:0000313" key="18">
    <source>
        <dbReference type="Proteomes" id="UP000383365"/>
    </source>
</evidence>
<evidence type="ECO:0000313" key="26">
    <source>
        <dbReference type="Proteomes" id="UP000843775"/>
    </source>
</evidence>
<sequence>MGKTYWYNEGTDTLLTEKEYKAKIESEAKEWLEDLQEDEEELEEGDKTSLETLIQLSYENESDFVPSDSEGNKLEEW</sequence>
<dbReference type="Proteomes" id="UP000371553">
    <property type="component" value="Unassembled WGS sequence"/>
</dbReference>
<evidence type="ECO:0000256" key="1">
    <source>
        <dbReference type="SAM" id="Coils"/>
    </source>
</evidence>
<dbReference type="Proteomes" id="UP000548826">
    <property type="component" value="Unassembled WGS sequence"/>
</dbReference>
<gene>
    <name evidence="4" type="ORF">APD94_09085</name>
    <name evidence="3" type="ORF">CD20_12655</name>
    <name evidence="9" type="ORF">D4271_13325</name>
    <name evidence="7" type="ORF">D4C60_14485</name>
    <name evidence="8" type="ORF">D4D89_13260</name>
    <name evidence="10" type="ORF">D5M70_13730</name>
    <name evidence="2" type="ORF">E0I39_13155</name>
    <name evidence="6" type="ORF">E1V33_15500</name>
    <name evidence="11" type="ORF">FJU19_12470</name>
    <name evidence="12" type="ORF">G3R95_002502</name>
    <name evidence="14" type="ORF">GI949_07685</name>
    <name evidence="13" type="ORF">GYO01_13515</name>
    <name evidence="5" type="ORF">Y261_05450</name>
</gene>
<reference evidence="5 15" key="2">
    <citation type="submission" date="2018-06" db="EMBL/GenBank/DDBJ databases">
        <authorList>
            <consortium name="PulseNet: The National Subtyping Network for Foodborne Disease Surveillance"/>
            <person name="Tarr C.L."/>
            <person name="Trees E."/>
            <person name="Katz L.S."/>
            <person name="Carleton-Romer H.A."/>
            <person name="Stroika S."/>
            <person name="Kucerova Z."/>
            <person name="Roache K.F."/>
            <person name="Sabol A.L."/>
            <person name="Besser J."/>
            <person name="Gerner-Smidt P."/>
        </authorList>
    </citation>
    <scope>NUCLEOTIDE SEQUENCE [LARGE SCALE GENOMIC DNA]</scope>
    <source>
        <strain evidence="5 15">PNUSAL000134</strain>
    </source>
</reference>
<dbReference type="Proteomes" id="UP000525068">
    <property type="component" value="Unassembled WGS sequence"/>
</dbReference>
<evidence type="ECO:0000313" key="22">
    <source>
        <dbReference type="Proteomes" id="UP000517258"/>
    </source>
</evidence>
<evidence type="ECO:0000313" key="12">
    <source>
        <dbReference type="EMBL" id="EDP8410930.1"/>
    </source>
</evidence>
<evidence type="ECO:0000313" key="4">
    <source>
        <dbReference type="EMBL" id="EAE1096110.1"/>
    </source>
</evidence>